<dbReference type="InterPro" id="IPR032371">
    <property type="entry name" value="DUF4873"/>
</dbReference>
<dbReference type="Proteomes" id="UP000557772">
    <property type="component" value="Unassembled WGS sequence"/>
</dbReference>
<sequence>MITINLIGADALSTSRAADALSRIEQVQVRRTDTSDTAPPTAVWEDDHWLVDGVGAGVVVLVGGPEVATATGRGGRVLHDALQDGRLYRGVQRSGFPNLFVVRDREALSYVADALELMRVTEAVWVDVREAVQLETDRPRSTSDWPRVTERRRFPWQRARRIAQVGHAGHPRRDDLWFGYAEPGLLDAAWYGPAEIELPDGERITVQAQLTGAMQPTDGQYHWQGHIAAADGLKPGTKIVVHAGGTPAPGRVSELTPWGSLHITGAGQPPFPLDDLEVDIPAV</sequence>
<keyword evidence="3" id="KW-1185">Reference proteome</keyword>
<accession>A0A849ADR5</accession>
<dbReference type="EMBL" id="JABENB010000001">
    <property type="protein sequence ID" value="NNG39014.1"/>
    <property type="molecule type" value="Genomic_DNA"/>
</dbReference>
<comment type="caution">
    <text evidence="2">The sequence shown here is derived from an EMBL/GenBank/DDBJ whole genome shotgun (WGS) entry which is preliminary data.</text>
</comment>
<name>A0A849ADR5_9MICO</name>
<dbReference type="Pfam" id="PF16170">
    <property type="entry name" value="DUF4873"/>
    <property type="match status" value="1"/>
</dbReference>
<evidence type="ECO:0000313" key="2">
    <source>
        <dbReference type="EMBL" id="NNG39014.1"/>
    </source>
</evidence>
<proteinExistence type="predicted"/>
<reference evidence="2 3" key="1">
    <citation type="submission" date="2020-05" db="EMBL/GenBank/DDBJ databases">
        <title>Flexivirga sp. ID2601S isolated from air conditioner.</title>
        <authorList>
            <person name="Kim D.H."/>
        </authorList>
    </citation>
    <scope>NUCLEOTIDE SEQUENCE [LARGE SCALE GENOMIC DNA]</scope>
    <source>
        <strain evidence="2 3">ID2601S</strain>
    </source>
</reference>
<evidence type="ECO:0000313" key="3">
    <source>
        <dbReference type="Proteomes" id="UP000557772"/>
    </source>
</evidence>
<feature type="domain" description="DUF4873" evidence="1">
    <location>
        <begin position="189"/>
        <end position="272"/>
    </location>
</feature>
<evidence type="ECO:0000259" key="1">
    <source>
        <dbReference type="Pfam" id="PF16170"/>
    </source>
</evidence>
<dbReference type="AlphaFoldDB" id="A0A849ADR5"/>
<protein>
    <submittedName>
        <fullName evidence="2">DUF4873 domain-containing protein</fullName>
    </submittedName>
</protein>
<organism evidence="2 3">
    <name type="scientific">Flexivirga aerilata</name>
    <dbReference type="NCBI Taxonomy" id="1656889"/>
    <lineage>
        <taxon>Bacteria</taxon>
        <taxon>Bacillati</taxon>
        <taxon>Actinomycetota</taxon>
        <taxon>Actinomycetes</taxon>
        <taxon>Micrococcales</taxon>
        <taxon>Dermacoccaceae</taxon>
        <taxon>Flexivirga</taxon>
    </lineage>
</organism>
<gene>
    <name evidence="2" type="ORF">HJ588_06975</name>
</gene>
<dbReference type="RefSeq" id="WP_171153396.1">
    <property type="nucleotide sequence ID" value="NZ_JABENB010000001.1"/>
</dbReference>